<dbReference type="NCBIfam" id="TIGR00005">
    <property type="entry name" value="rluA_subfam"/>
    <property type="match status" value="1"/>
</dbReference>
<comment type="similarity">
    <text evidence="2 5">Belongs to the pseudouridine synthase RluA family.</text>
</comment>
<comment type="function">
    <text evidence="5">Responsible for synthesis of pseudouridine from uracil.</text>
</comment>
<proteinExistence type="inferred from homology"/>
<sequence>MNEMKLTVPHEDAGKRIDSWLSEHIDGLTRSAVQNLLSEQAVNADGKSVKKNYKLAGGEVLTVIMPELREVDLAAEDIPLDIVYEDEDIVVVNKPRGMVVHPAVGNWSGTLVNALMFHCGESLSGINGEHRPGIVHRIDKDTSGLLVVAKNDSAHHSLAAQIAAHTAYRGYEAIVVGSPREDSGTVDKPIARHKTDRKRMAIVEGGREAITHYTVLKRYRGYTHMAFQLETGRTHQIRVHMASIGHPIIGDPVYGLKKDRFSDIGGQCLHAAELTLTHPKTGERMTFSAALPDYFVEILQKLERMQ</sequence>
<organism evidence="7 8">
    <name type="scientific">Agathobaculum hominis</name>
    <dbReference type="NCBI Taxonomy" id="2763014"/>
    <lineage>
        <taxon>Bacteria</taxon>
        <taxon>Bacillati</taxon>
        <taxon>Bacillota</taxon>
        <taxon>Clostridia</taxon>
        <taxon>Eubacteriales</taxon>
        <taxon>Butyricicoccaceae</taxon>
        <taxon>Agathobaculum</taxon>
    </lineage>
</organism>
<dbReference type="InterPro" id="IPR006225">
    <property type="entry name" value="PsdUridine_synth_RluC/D"/>
</dbReference>
<evidence type="ECO:0000313" key="8">
    <source>
        <dbReference type="Proteomes" id="UP000641741"/>
    </source>
</evidence>
<keyword evidence="4" id="KW-0694">RNA-binding</keyword>
<comment type="caution">
    <text evidence="7">The sequence shown here is derived from an EMBL/GenBank/DDBJ whole genome shotgun (WGS) entry which is preliminary data.</text>
</comment>
<accession>A0ABR7GM43</accession>
<keyword evidence="3 5" id="KW-0413">Isomerase</keyword>
<dbReference type="Proteomes" id="UP000641741">
    <property type="component" value="Unassembled WGS sequence"/>
</dbReference>
<evidence type="ECO:0000259" key="6">
    <source>
        <dbReference type="Pfam" id="PF00849"/>
    </source>
</evidence>
<dbReference type="SUPFAM" id="SSF55174">
    <property type="entry name" value="Alpha-L RNA-binding motif"/>
    <property type="match status" value="1"/>
</dbReference>
<gene>
    <name evidence="7" type="ORF">H8S02_05375</name>
</gene>
<dbReference type="InterPro" id="IPR050188">
    <property type="entry name" value="RluA_PseudoU_synthase"/>
</dbReference>
<dbReference type="CDD" id="cd02869">
    <property type="entry name" value="PseudoU_synth_RluA_like"/>
    <property type="match status" value="1"/>
</dbReference>
<protein>
    <recommendedName>
        <fullName evidence="5">Pseudouridine synthase</fullName>
        <ecNumber evidence="5">5.4.99.-</ecNumber>
    </recommendedName>
</protein>
<keyword evidence="8" id="KW-1185">Reference proteome</keyword>
<evidence type="ECO:0000256" key="3">
    <source>
        <dbReference type="ARBA" id="ARBA00023235"/>
    </source>
</evidence>
<dbReference type="RefSeq" id="WP_118722335.1">
    <property type="nucleotide sequence ID" value="NZ_JACOPK010000004.1"/>
</dbReference>
<evidence type="ECO:0000256" key="5">
    <source>
        <dbReference type="RuleBase" id="RU362028"/>
    </source>
</evidence>
<name>A0ABR7GM43_9FIRM</name>
<dbReference type="CDD" id="cd00165">
    <property type="entry name" value="S4"/>
    <property type="match status" value="1"/>
</dbReference>
<dbReference type="PROSITE" id="PS01129">
    <property type="entry name" value="PSI_RLU"/>
    <property type="match status" value="1"/>
</dbReference>
<comment type="catalytic activity">
    <reaction evidence="1 5">
        <text>a uridine in RNA = a pseudouridine in RNA</text>
        <dbReference type="Rhea" id="RHEA:48348"/>
        <dbReference type="Rhea" id="RHEA-COMP:12068"/>
        <dbReference type="Rhea" id="RHEA-COMP:12069"/>
        <dbReference type="ChEBI" id="CHEBI:65314"/>
        <dbReference type="ChEBI" id="CHEBI:65315"/>
    </reaction>
</comment>
<dbReference type="InterPro" id="IPR006224">
    <property type="entry name" value="PsdUridine_synth_RluA-like_CS"/>
</dbReference>
<dbReference type="SUPFAM" id="SSF55120">
    <property type="entry name" value="Pseudouridine synthase"/>
    <property type="match status" value="1"/>
</dbReference>
<dbReference type="Pfam" id="PF00849">
    <property type="entry name" value="PseudoU_synth_2"/>
    <property type="match status" value="1"/>
</dbReference>
<dbReference type="EMBL" id="JACOPK010000004">
    <property type="protein sequence ID" value="MBC5695376.1"/>
    <property type="molecule type" value="Genomic_DNA"/>
</dbReference>
<evidence type="ECO:0000256" key="2">
    <source>
        <dbReference type="ARBA" id="ARBA00010876"/>
    </source>
</evidence>
<dbReference type="Gene3D" id="3.30.2350.10">
    <property type="entry name" value="Pseudouridine synthase"/>
    <property type="match status" value="1"/>
</dbReference>
<evidence type="ECO:0000256" key="1">
    <source>
        <dbReference type="ARBA" id="ARBA00000073"/>
    </source>
</evidence>
<evidence type="ECO:0000313" key="7">
    <source>
        <dbReference type="EMBL" id="MBC5695376.1"/>
    </source>
</evidence>
<dbReference type="InterPro" id="IPR020103">
    <property type="entry name" value="PsdUridine_synth_cat_dom_sf"/>
</dbReference>
<dbReference type="EC" id="5.4.99.-" evidence="5"/>
<dbReference type="InterPro" id="IPR006145">
    <property type="entry name" value="PsdUridine_synth_RsuA/RluA"/>
</dbReference>
<dbReference type="PANTHER" id="PTHR21600:SF44">
    <property type="entry name" value="RIBOSOMAL LARGE SUBUNIT PSEUDOURIDINE SYNTHASE D"/>
    <property type="match status" value="1"/>
</dbReference>
<dbReference type="InterPro" id="IPR036986">
    <property type="entry name" value="S4_RNA-bd_sf"/>
</dbReference>
<feature type="domain" description="Pseudouridine synthase RsuA/RluA-like" evidence="6">
    <location>
        <begin position="88"/>
        <end position="243"/>
    </location>
</feature>
<dbReference type="PANTHER" id="PTHR21600">
    <property type="entry name" value="MITOCHONDRIAL RNA PSEUDOURIDINE SYNTHASE"/>
    <property type="match status" value="1"/>
</dbReference>
<dbReference type="PROSITE" id="PS50889">
    <property type="entry name" value="S4"/>
    <property type="match status" value="1"/>
</dbReference>
<evidence type="ECO:0000256" key="4">
    <source>
        <dbReference type="PROSITE-ProRule" id="PRU00182"/>
    </source>
</evidence>
<reference evidence="7 8" key="1">
    <citation type="submission" date="2020-08" db="EMBL/GenBank/DDBJ databases">
        <title>Genome public.</title>
        <authorList>
            <person name="Liu C."/>
            <person name="Sun Q."/>
        </authorList>
    </citation>
    <scope>NUCLEOTIDE SEQUENCE [LARGE SCALE GENOMIC DNA]</scope>
    <source>
        <strain evidence="7 8">M2</strain>
    </source>
</reference>
<dbReference type="Gene3D" id="3.10.290.10">
    <property type="entry name" value="RNA-binding S4 domain"/>
    <property type="match status" value="1"/>
</dbReference>